<feature type="compositionally biased region" description="Low complexity" evidence="1">
    <location>
        <begin position="46"/>
        <end position="72"/>
    </location>
</feature>
<keyword evidence="3" id="KW-1185">Reference proteome</keyword>
<feature type="region of interest" description="Disordered" evidence="1">
    <location>
        <begin position="356"/>
        <end position="400"/>
    </location>
</feature>
<dbReference type="AlphaFoldDB" id="A0A8H6YX60"/>
<comment type="caution">
    <text evidence="2">The sequence shown here is derived from an EMBL/GenBank/DDBJ whole genome shotgun (WGS) entry which is preliminary data.</text>
</comment>
<organism evidence="2 3">
    <name type="scientific">Mycena sanguinolenta</name>
    <dbReference type="NCBI Taxonomy" id="230812"/>
    <lineage>
        <taxon>Eukaryota</taxon>
        <taxon>Fungi</taxon>
        <taxon>Dikarya</taxon>
        <taxon>Basidiomycota</taxon>
        <taxon>Agaricomycotina</taxon>
        <taxon>Agaricomycetes</taxon>
        <taxon>Agaricomycetidae</taxon>
        <taxon>Agaricales</taxon>
        <taxon>Marasmiineae</taxon>
        <taxon>Mycenaceae</taxon>
        <taxon>Mycena</taxon>
    </lineage>
</organism>
<protein>
    <submittedName>
        <fullName evidence="2">Clampless protein 1</fullName>
    </submittedName>
</protein>
<accession>A0A8H6YX60</accession>
<dbReference type="EMBL" id="JACAZH010000006">
    <property type="protein sequence ID" value="KAF7366854.1"/>
    <property type="molecule type" value="Genomic_DNA"/>
</dbReference>
<evidence type="ECO:0000313" key="2">
    <source>
        <dbReference type="EMBL" id="KAF7366854.1"/>
    </source>
</evidence>
<feature type="region of interest" description="Disordered" evidence="1">
    <location>
        <begin position="16"/>
        <end position="72"/>
    </location>
</feature>
<evidence type="ECO:0000313" key="3">
    <source>
        <dbReference type="Proteomes" id="UP000623467"/>
    </source>
</evidence>
<evidence type="ECO:0000256" key="1">
    <source>
        <dbReference type="SAM" id="MobiDB-lite"/>
    </source>
</evidence>
<reference evidence="2" key="1">
    <citation type="submission" date="2020-05" db="EMBL/GenBank/DDBJ databases">
        <title>Mycena genomes resolve the evolution of fungal bioluminescence.</title>
        <authorList>
            <person name="Tsai I.J."/>
        </authorList>
    </citation>
    <scope>NUCLEOTIDE SEQUENCE</scope>
    <source>
        <strain evidence="2">160909Yilan</strain>
    </source>
</reference>
<gene>
    <name evidence="2" type="ORF">MSAN_00944000</name>
</gene>
<name>A0A8H6YX60_9AGAR</name>
<feature type="compositionally biased region" description="Basic residues" evidence="1">
    <location>
        <begin position="34"/>
        <end position="45"/>
    </location>
</feature>
<proteinExistence type="predicted"/>
<sequence length="515" mass="55815">MDALKRSTFTSAPLVGPLSIRTRTRTTGRLPVPKTRRKIQHHIFHARSPALPSPTSRATPSPPSHLTSPLSRPTEFIRSRVLRSPSLQAGIRALAPSYLPSTLTRDRIPVTLSGTLRAGVLPSFPTHVLAISAPRPLKLPALPPPLPSSHSGLTLPVLPIAARVLDIALYAWIYAGRLDDSFCPPGVLPRVPPSASSHSSSPCAFGAPVPPHSLPPSSLHRRAILRHVFPSWRLKGREARDSYAGTNPAQLSRTLTQPAFTDISRDALAAAASEFFLATASSEFIRQGLLAKSSSMQVGNRVLAPSHLPSGVPRNRMPGTLSVPLRAVPQGVLPSYSTQSLRHLFTSHQVLVVPWPPSRGRRDSVPGTCSHPRRTPRQAPASASHPRLLTRGADPRSAATTLPSPSAFAILHAWMYTSRIDAAPCPFSRRLSPALSFPPLLAPPRSEPAAPRKVSARCNRSNPLHDPALWDALDLAWRWCLVRWGDVRREVASTSLSLCLGRRRGRCACSARRCC</sequence>
<dbReference type="Proteomes" id="UP000623467">
    <property type="component" value="Unassembled WGS sequence"/>
</dbReference>